<keyword evidence="1" id="KW-0732">Signal</keyword>
<keyword evidence="3" id="KW-1185">Reference proteome</keyword>
<feature type="chain" id="PRO_5012963861" evidence="1">
    <location>
        <begin position="26"/>
        <end position="165"/>
    </location>
</feature>
<sequence>MTRHLTLAVLTALAAALVCTLAALAAQASEINELKSLSAPFEYRAEVARMIVTDQEYLRRLESQSLPVSHVTVTAYNADPAQTDDDPHIAASMRHVRPGTIAVSRDLFNKGWVFGKKVRIEGLGIFEVNDLMAARHDRAVDIFLGDNQKAQAFGKRRARAALLSI</sequence>
<feature type="signal peptide" evidence="1">
    <location>
        <begin position="1"/>
        <end position="25"/>
    </location>
</feature>
<dbReference type="CDD" id="cd22784">
    <property type="entry name" value="DPBB_MltA_YuiC-like"/>
    <property type="match status" value="1"/>
</dbReference>
<dbReference type="AlphaFoldDB" id="A0A238ZSS2"/>
<name>A0A238ZSS2_9BACT</name>
<evidence type="ECO:0000313" key="2">
    <source>
        <dbReference type="EMBL" id="SNR85978.1"/>
    </source>
</evidence>
<proteinExistence type="predicted"/>
<accession>A0A238ZSS2</accession>
<protein>
    <submittedName>
        <fullName evidence="2">3D (Asp-Asp-Asp) domain-containing protein</fullName>
    </submittedName>
</protein>
<evidence type="ECO:0000256" key="1">
    <source>
        <dbReference type="SAM" id="SignalP"/>
    </source>
</evidence>
<dbReference type="Proteomes" id="UP000198324">
    <property type="component" value="Unassembled WGS sequence"/>
</dbReference>
<gene>
    <name evidence="2" type="ORF">SAMN04488503_1552</name>
</gene>
<dbReference type="OrthoDB" id="5470692at2"/>
<dbReference type="RefSeq" id="WP_089273450.1">
    <property type="nucleotide sequence ID" value="NZ_FZOC01000003.1"/>
</dbReference>
<reference evidence="2 3" key="1">
    <citation type="submission" date="2017-06" db="EMBL/GenBank/DDBJ databases">
        <authorList>
            <person name="Kim H.J."/>
            <person name="Triplett B.A."/>
        </authorList>
    </citation>
    <scope>NUCLEOTIDE SEQUENCE [LARGE SCALE GENOMIC DNA]</scope>
    <source>
        <strain evidence="2 3">DSM 13116</strain>
    </source>
</reference>
<evidence type="ECO:0000313" key="3">
    <source>
        <dbReference type="Proteomes" id="UP000198324"/>
    </source>
</evidence>
<dbReference type="EMBL" id="FZOC01000003">
    <property type="protein sequence ID" value="SNR85978.1"/>
    <property type="molecule type" value="Genomic_DNA"/>
</dbReference>
<organism evidence="2 3">
    <name type="scientific">Humidesulfovibrio mexicanus</name>
    <dbReference type="NCBI Taxonomy" id="147047"/>
    <lineage>
        <taxon>Bacteria</taxon>
        <taxon>Pseudomonadati</taxon>
        <taxon>Thermodesulfobacteriota</taxon>
        <taxon>Desulfovibrionia</taxon>
        <taxon>Desulfovibrionales</taxon>
        <taxon>Desulfovibrionaceae</taxon>
        <taxon>Humidesulfovibrio</taxon>
    </lineage>
</organism>